<feature type="domain" description="PPM-type phosphatase" evidence="6">
    <location>
        <begin position="82"/>
        <end position="347"/>
    </location>
</feature>
<dbReference type="GO" id="GO:0004722">
    <property type="term" value="F:protein serine/threonine phosphatase activity"/>
    <property type="evidence" value="ECO:0007669"/>
    <property type="project" value="InterPro"/>
</dbReference>
<dbReference type="OrthoDB" id="416093at2759"/>
<dbReference type="InterPro" id="IPR000222">
    <property type="entry name" value="PP2C_BS"/>
</dbReference>
<dbReference type="InterPro" id="IPR036457">
    <property type="entry name" value="PPM-type-like_dom_sf"/>
</dbReference>
<evidence type="ECO:0000313" key="8">
    <source>
        <dbReference type="Proteomes" id="UP000288716"/>
    </source>
</evidence>
<feature type="compositionally biased region" description="Polar residues" evidence="5">
    <location>
        <begin position="1098"/>
        <end position="1119"/>
    </location>
</feature>
<proteinExistence type="inferred from homology"/>
<feature type="compositionally biased region" description="Polar residues" evidence="5">
    <location>
        <begin position="940"/>
        <end position="951"/>
    </location>
</feature>
<comment type="caution">
    <text evidence="7">The sequence shown here is derived from an EMBL/GenBank/DDBJ whole genome shotgun (WGS) entry which is preliminary data.</text>
</comment>
<feature type="compositionally biased region" description="Polar residues" evidence="5">
    <location>
        <begin position="982"/>
        <end position="991"/>
    </location>
</feature>
<evidence type="ECO:0000256" key="4">
    <source>
        <dbReference type="RuleBase" id="RU003465"/>
    </source>
</evidence>
<dbReference type="CDD" id="cd00143">
    <property type="entry name" value="PP2Cc"/>
    <property type="match status" value="1"/>
</dbReference>
<feature type="region of interest" description="Disordered" evidence="5">
    <location>
        <begin position="940"/>
        <end position="1119"/>
    </location>
</feature>
<sequence>MEYAKCPYSLGVTLSSTVSRTLADSYNLPTESVVNGGTKNDVAGEELYRESIKKLNELCDTYKEDTEEAIKLSAKYCAKPFLVSVCAIKNGRRKMEDRHVILHDLNSLFGIKSNKQYSYYGVFDGHAGIHAATYAASHLHSNLIKSQAFKDGEIKDAIKRAFSETDLYYLERSAREGIRSGSTAVCCLFEGHSKLYLAWLGDSQAVLVKKGKPYDIMNPHKPERDDERHRIEEMGGMVSCIDTWRVNGTLAVSRAIGDPEHKPYVSSDPDVEEITLDGDEDFIVMACDGLWDQITPEEATTIVYQHLAENSESTCLNDIAENVSEILTENAKKEGSTDNITVIVLFLRDIQSILSTPFAPPSPKERSLVNNLLDFNDNSNLGNPFANGSDINCNSSELEKNLLNSTNHIEAPTPPVDSLMSANNLNLNCGTFDFNTLQADEQKPQLNPFSDWENASKLYEKEEKCDSFVSPVSAEKANEEIEAELLDNNSNNTFNIESSEQAELVDFAVSNSEINDVKTSSMQPDHEIPDLMNTVKDDLLKNESSKILNSSPYPPTSDEPDFCSQIDSQNLFSPIMEPVQMNMKESSETCFDTFASSETIESKEVDLPETNDVKHDNEFFTSNQKDENFVDEAKQSETSLPQDVYFSSNYDSVQESKQFENLLPEESTSTTIPCADDTLYLSAVDIDNQGKFSQKESIEIIPQVTENEFVAECGLEPEILEASNKHELVDDSKPETSLLDISNKNESVVEPILESSLVDTSTNDESIKEEEANSVPIDDVSDEDTEKDLEWKFMKVTEPVVSTSSETPEAVSNTDGKLDKKAVIKVSSPLKQTTSTKPVSTLKPKTVTQATKTTTATKLAAGTTVNKKPTPIPGKVATRTTATRTTTSATTKVSTSSTLSKSAVSKVTTTSTTSRSSTLSGVKTTQKTATTSTTLAKQNALKTSSLSASTEKNSVTKTNTVVKNVPLSKPNTAATSGLVPKSATSKTSSLPSKPALESRVLKKSPVAAVSSRVNSLPVTKPASAPAAKRPPTATLTSKSRLSAGKVTATATTATKPNTSGAVSKLNTGRVAPKATANAKSVPKSASASKATPKVVESKTATSNEVQKNGSAVASEEQNV</sequence>
<name>A0A443SS31_9ACAR</name>
<dbReference type="SMART" id="SM00332">
    <property type="entry name" value="PP2Cc"/>
    <property type="match status" value="1"/>
</dbReference>
<feature type="region of interest" description="Disordered" evidence="5">
    <location>
        <begin position="757"/>
        <end position="783"/>
    </location>
</feature>
<dbReference type="VEuPathDB" id="VectorBase:LDEU001748"/>
<protein>
    <submittedName>
        <fullName evidence="7">Serine-rich adhesin for platelets-like isoform X1</fullName>
    </submittedName>
</protein>
<accession>A0A443SS31</accession>
<dbReference type="Gene3D" id="3.60.40.10">
    <property type="entry name" value="PPM-type phosphatase domain"/>
    <property type="match status" value="1"/>
</dbReference>
<dbReference type="PROSITE" id="PS01032">
    <property type="entry name" value="PPM_1"/>
    <property type="match status" value="1"/>
</dbReference>
<feature type="compositionally biased region" description="Low complexity" evidence="5">
    <location>
        <begin position="875"/>
        <end position="928"/>
    </location>
</feature>
<comment type="similarity">
    <text evidence="4">Belongs to the PP2C family.</text>
</comment>
<evidence type="ECO:0000256" key="2">
    <source>
        <dbReference type="ARBA" id="ARBA00022801"/>
    </source>
</evidence>
<keyword evidence="3 4" id="KW-0904">Protein phosphatase</keyword>
<dbReference type="PANTHER" id="PTHR47992">
    <property type="entry name" value="PROTEIN PHOSPHATASE"/>
    <property type="match status" value="1"/>
</dbReference>
<dbReference type="SUPFAM" id="SSF81606">
    <property type="entry name" value="PP2C-like"/>
    <property type="match status" value="1"/>
</dbReference>
<dbReference type="SMART" id="SM00331">
    <property type="entry name" value="PP2C_SIG"/>
    <property type="match status" value="1"/>
</dbReference>
<keyword evidence="8" id="KW-1185">Reference proteome</keyword>
<dbReference type="Pfam" id="PF00481">
    <property type="entry name" value="PP2C"/>
    <property type="match status" value="1"/>
</dbReference>
<keyword evidence="1" id="KW-0479">Metal-binding</keyword>
<feature type="compositionally biased region" description="Low complexity" evidence="5">
    <location>
        <begin position="1019"/>
        <end position="1036"/>
    </location>
</feature>
<dbReference type="Proteomes" id="UP000288716">
    <property type="component" value="Unassembled WGS sequence"/>
</dbReference>
<evidence type="ECO:0000256" key="5">
    <source>
        <dbReference type="SAM" id="MobiDB-lite"/>
    </source>
</evidence>
<reference evidence="7 8" key="1">
    <citation type="journal article" date="2018" name="Gigascience">
        <title>Genomes of trombidid mites reveal novel predicted allergens and laterally-transferred genes associated with secondary metabolism.</title>
        <authorList>
            <person name="Dong X."/>
            <person name="Chaisiri K."/>
            <person name="Xia D."/>
            <person name="Armstrong S.D."/>
            <person name="Fang Y."/>
            <person name="Donnelly M.J."/>
            <person name="Kadowaki T."/>
            <person name="McGarry J.W."/>
            <person name="Darby A.C."/>
            <person name="Makepeace B.L."/>
        </authorList>
    </citation>
    <scope>NUCLEOTIDE SEQUENCE [LARGE SCALE GENOMIC DNA]</scope>
    <source>
        <strain evidence="7">UoL-UT</strain>
    </source>
</reference>
<dbReference type="EMBL" id="NCKV01000560">
    <property type="protein sequence ID" value="RWS30292.1"/>
    <property type="molecule type" value="Genomic_DNA"/>
</dbReference>
<gene>
    <name evidence="7" type="ORF">B4U80_03325</name>
</gene>
<evidence type="ECO:0000259" key="6">
    <source>
        <dbReference type="PROSITE" id="PS51746"/>
    </source>
</evidence>
<dbReference type="GO" id="GO:0046872">
    <property type="term" value="F:metal ion binding"/>
    <property type="evidence" value="ECO:0007669"/>
    <property type="project" value="UniProtKB-KW"/>
</dbReference>
<dbReference type="AlphaFoldDB" id="A0A443SS31"/>
<dbReference type="InterPro" id="IPR001932">
    <property type="entry name" value="PPM-type_phosphatase-like_dom"/>
</dbReference>
<keyword evidence="2 4" id="KW-0378">Hydrolase</keyword>
<evidence type="ECO:0000256" key="1">
    <source>
        <dbReference type="ARBA" id="ARBA00022723"/>
    </source>
</evidence>
<feature type="compositionally biased region" description="Polar residues" evidence="5">
    <location>
        <begin position="1055"/>
        <end position="1066"/>
    </location>
</feature>
<dbReference type="PROSITE" id="PS51746">
    <property type="entry name" value="PPM_2"/>
    <property type="match status" value="1"/>
</dbReference>
<feature type="compositionally biased region" description="Low complexity" evidence="5">
    <location>
        <begin position="1078"/>
        <end position="1094"/>
    </location>
</feature>
<feature type="compositionally biased region" description="Low complexity" evidence="5">
    <location>
        <begin position="952"/>
        <end position="965"/>
    </location>
</feature>
<organism evidence="7 8">
    <name type="scientific">Leptotrombidium deliense</name>
    <dbReference type="NCBI Taxonomy" id="299467"/>
    <lineage>
        <taxon>Eukaryota</taxon>
        <taxon>Metazoa</taxon>
        <taxon>Ecdysozoa</taxon>
        <taxon>Arthropoda</taxon>
        <taxon>Chelicerata</taxon>
        <taxon>Arachnida</taxon>
        <taxon>Acari</taxon>
        <taxon>Acariformes</taxon>
        <taxon>Trombidiformes</taxon>
        <taxon>Prostigmata</taxon>
        <taxon>Anystina</taxon>
        <taxon>Parasitengona</taxon>
        <taxon>Trombiculoidea</taxon>
        <taxon>Trombiculidae</taxon>
        <taxon>Leptotrombidium</taxon>
    </lineage>
</organism>
<evidence type="ECO:0000256" key="3">
    <source>
        <dbReference type="ARBA" id="ARBA00022912"/>
    </source>
</evidence>
<feature type="region of interest" description="Disordered" evidence="5">
    <location>
        <begin position="864"/>
        <end position="928"/>
    </location>
</feature>
<dbReference type="STRING" id="299467.A0A443SS31"/>
<dbReference type="InterPro" id="IPR015655">
    <property type="entry name" value="PP2C"/>
</dbReference>
<evidence type="ECO:0000313" key="7">
    <source>
        <dbReference type="EMBL" id="RWS30292.1"/>
    </source>
</evidence>